<dbReference type="PATRIC" id="fig|1238180.3.peg.3923"/>
<evidence type="ECO:0000313" key="9">
    <source>
        <dbReference type="EMBL" id="EMD26462.1"/>
    </source>
</evidence>
<dbReference type="InterPro" id="IPR006342">
    <property type="entry name" value="FkbM_mtfrase"/>
</dbReference>
<organism evidence="9 10">
    <name type="scientific">Amycolatopsis azurea DSM 43854</name>
    <dbReference type="NCBI Taxonomy" id="1238180"/>
    <lineage>
        <taxon>Bacteria</taxon>
        <taxon>Bacillati</taxon>
        <taxon>Actinomycetota</taxon>
        <taxon>Actinomycetes</taxon>
        <taxon>Pseudonocardiales</taxon>
        <taxon>Pseudonocardiaceae</taxon>
        <taxon>Amycolatopsis</taxon>
    </lineage>
</organism>
<dbReference type="AlphaFoldDB" id="M2QKT3"/>
<dbReference type="InterPro" id="IPR010610">
    <property type="entry name" value="EryCIII-like_C"/>
</dbReference>
<dbReference type="InterPro" id="IPR002213">
    <property type="entry name" value="UDP_glucos_trans"/>
</dbReference>
<dbReference type="SUPFAM" id="SSF53335">
    <property type="entry name" value="S-adenosyl-L-methionine-dependent methyltransferases"/>
    <property type="match status" value="1"/>
</dbReference>
<feature type="domain" description="Methyltransferase FkbM" evidence="7">
    <location>
        <begin position="476"/>
        <end position="640"/>
    </location>
</feature>
<evidence type="ECO:0000256" key="3">
    <source>
        <dbReference type="ARBA" id="ARBA00022676"/>
    </source>
</evidence>
<keyword evidence="4" id="KW-0808">Transferase</keyword>
<dbReference type="EMBL" id="ANMG01000033">
    <property type="protein sequence ID" value="EMD26462.1"/>
    <property type="molecule type" value="Genomic_DNA"/>
</dbReference>
<comment type="similarity">
    <text evidence="2">Belongs to the glycosyltransferase 28 family.</text>
</comment>
<dbReference type="Gene3D" id="3.40.50.150">
    <property type="entry name" value="Vaccinia Virus protein VP39"/>
    <property type="match status" value="1"/>
</dbReference>
<evidence type="ECO:0000313" key="10">
    <source>
        <dbReference type="Proteomes" id="UP000014137"/>
    </source>
</evidence>
<dbReference type="InterPro" id="IPR050426">
    <property type="entry name" value="Glycosyltransferase_28"/>
</dbReference>
<keyword evidence="3" id="KW-0328">Glycosyltransferase</keyword>
<evidence type="ECO:0000259" key="7">
    <source>
        <dbReference type="Pfam" id="PF05050"/>
    </source>
</evidence>
<dbReference type="Pfam" id="PF06722">
    <property type="entry name" value="EryCIII-like_C"/>
    <property type="match status" value="1"/>
</dbReference>
<evidence type="ECO:0000256" key="1">
    <source>
        <dbReference type="ARBA" id="ARBA00004660"/>
    </source>
</evidence>
<evidence type="ECO:0000256" key="2">
    <source>
        <dbReference type="ARBA" id="ARBA00006962"/>
    </source>
</evidence>
<dbReference type="FunFam" id="3.40.50.2000:FF:000292">
    <property type="entry name" value="Glycosyltransferase GtfE"/>
    <property type="match status" value="1"/>
</dbReference>
<dbReference type="Pfam" id="PF05050">
    <property type="entry name" value="Methyltransf_21"/>
    <property type="match status" value="1"/>
</dbReference>
<evidence type="ECO:0000259" key="8">
    <source>
        <dbReference type="Pfam" id="PF06722"/>
    </source>
</evidence>
<dbReference type="SUPFAM" id="SSF53756">
    <property type="entry name" value="UDP-Glycosyltransferase/glycogen phosphorylase"/>
    <property type="match status" value="1"/>
</dbReference>
<dbReference type="GO" id="GO:0008194">
    <property type="term" value="F:UDP-glycosyltransferase activity"/>
    <property type="evidence" value="ECO:0007669"/>
    <property type="project" value="InterPro"/>
</dbReference>
<dbReference type="PANTHER" id="PTHR48050:SF13">
    <property type="entry name" value="STEROL 3-BETA-GLUCOSYLTRANSFERASE UGT80A2"/>
    <property type="match status" value="1"/>
</dbReference>
<dbReference type="UniPathway" id="UPA00162"/>
<dbReference type="CDD" id="cd03784">
    <property type="entry name" value="GT1_Gtf-like"/>
    <property type="match status" value="1"/>
</dbReference>
<evidence type="ECO:0008006" key="11">
    <source>
        <dbReference type="Google" id="ProtNLM"/>
    </source>
</evidence>
<evidence type="ECO:0000256" key="5">
    <source>
        <dbReference type="ARBA" id="ARBA00023194"/>
    </source>
</evidence>
<evidence type="ECO:0000259" key="6">
    <source>
        <dbReference type="Pfam" id="PF03033"/>
    </source>
</evidence>
<feature type="domain" description="Glycosyltransferase family 28 N-terminal" evidence="6">
    <location>
        <begin position="4"/>
        <end position="130"/>
    </location>
</feature>
<dbReference type="InterPro" id="IPR004276">
    <property type="entry name" value="GlycoTrans_28_N"/>
</dbReference>
<dbReference type="InterPro" id="IPR029063">
    <property type="entry name" value="SAM-dependent_MTases_sf"/>
</dbReference>
<accession>M2QKT3</accession>
<name>M2QKT3_9PSEU</name>
<comment type="pathway">
    <text evidence="1">Antibiotic biosynthesis; vancomycin biosynthesis.</text>
</comment>
<gene>
    <name evidence="9" type="ORF">C791_3592</name>
</gene>
<feature type="domain" description="Erythromycin biosynthesis protein CIII-like C-terminal" evidence="8">
    <location>
        <begin position="299"/>
        <end position="391"/>
    </location>
</feature>
<protein>
    <recommendedName>
        <fullName evidence="11">FkbM family methyltransferase</fullName>
    </recommendedName>
</protein>
<dbReference type="GO" id="GO:0033072">
    <property type="term" value="P:vancomycin biosynthetic process"/>
    <property type="evidence" value="ECO:0007669"/>
    <property type="project" value="UniProtKB-UniPathway"/>
</dbReference>
<proteinExistence type="inferred from homology"/>
<dbReference type="Gene3D" id="3.40.50.2000">
    <property type="entry name" value="Glycogen Phosphorylase B"/>
    <property type="match status" value="2"/>
</dbReference>
<dbReference type="GO" id="GO:0005975">
    <property type="term" value="P:carbohydrate metabolic process"/>
    <property type="evidence" value="ECO:0007669"/>
    <property type="project" value="InterPro"/>
</dbReference>
<dbReference type="Pfam" id="PF03033">
    <property type="entry name" value="Glyco_transf_28"/>
    <property type="match status" value="1"/>
</dbReference>
<dbReference type="FunFam" id="3.40.50.2000:FF:000009">
    <property type="entry name" value="Sterol 3-beta-glucosyltransferase UGT80A2"/>
    <property type="match status" value="1"/>
</dbReference>
<dbReference type="Proteomes" id="UP000014137">
    <property type="component" value="Unassembled WGS sequence"/>
</dbReference>
<reference evidence="9 10" key="1">
    <citation type="submission" date="2012-10" db="EMBL/GenBank/DDBJ databases">
        <title>Genome assembly of Amycolatopsis azurea DSM 43854.</title>
        <authorList>
            <person name="Khatri I."/>
            <person name="Kaur I."/>
            <person name="Subramanian S."/>
            <person name="Mayilraj S."/>
        </authorList>
    </citation>
    <scope>NUCLEOTIDE SEQUENCE [LARGE SCALE GENOMIC DNA]</scope>
    <source>
        <strain evidence="9 10">DSM 43854</strain>
    </source>
</reference>
<dbReference type="NCBIfam" id="TIGR01444">
    <property type="entry name" value="fkbM_fam"/>
    <property type="match status" value="1"/>
</dbReference>
<comment type="caution">
    <text evidence="9">The sequence shown here is derived from an EMBL/GenBank/DDBJ whole genome shotgun (WGS) entry which is preliminary data.</text>
</comment>
<keyword evidence="5" id="KW-0045">Antibiotic biosynthesis</keyword>
<dbReference type="PANTHER" id="PTHR48050">
    <property type="entry name" value="STEROL 3-BETA-GLUCOSYLTRANSFERASE"/>
    <property type="match status" value="1"/>
</dbReference>
<evidence type="ECO:0000256" key="4">
    <source>
        <dbReference type="ARBA" id="ARBA00022679"/>
    </source>
</evidence>
<sequence>MMRVLLSTSGLRGDVEPMVALATRLRALGVQVRMCAPPDAADRFAGLDVEVVPVGQSLRAMMRAITGSSRGDGLRLPAEEIDEQFDQVPAAAEGCDAVVATGVLSAAIGVRSVAEKLGIPYFYAAYCPIYLPSPHFPPPLGRGDGEPPEDLDINDNRALWEFYNQVYFDRYGGPLNRRRAEIGLPPVEKLIDYGCTDRPWLAADPLLAPLKPDQDVVQTGAWILPDERPLSPELEAFLADGEPPVFVGFGSTSDTDVTAKLAVEAIRAQGRRVVLSRGWAELALPDDRADCFAVGETNFQALFGRVAAVVHHGGGGTTTVAARAGVPQVAIPQMTDQPYFADQVAALGIGVAFEEYGPAPTFESLSAALATALSPETRERAAAVAAEIRSDGTTVAAGLLRDAVGRSEKGNSNMSGNITQANEPVLVEVTEDFTCYAGPDPSGQHDELMFIFNEVFHFDTYAQSVGAVPENGVILDVGANVGLFSIYAKRQKPNAKLIAFEPIPASAAALRRNVELHGMSGLTIHQLALGEADRKDVAFTYYPGMPGNSTRHPETKNEHFAAQAVEVGVEVATLSSVLAQHPELDRVDLVKVDVEGSELEVLAGLTEDDWAKIRSWVIEISDAKGELAELRKELESRGYTVEAELDDKIMVEPMYLVHASRK</sequence>
<dbReference type="GO" id="GO:0016758">
    <property type="term" value="F:hexosyltransferase activity"/>
    <property type="evidence" value="ECO:0007669"/>
    <property type="project" value="InterPro"/>
</dbReference>